<accession>A0A1G7RM91</accession>
<feature type="compositionally biased region" description="Basic and acidic residues" evidence="1">
    <location>
        <begin position="364"/>
        <end position="375"/>
    </location>
</feature>
<gene>
    <name evidence="2" type="ORF">SAMN05192573_102271</name>
</gene>
<dbReference type="STRING" id="551996.SAMN05192573_102271"/>
<dbReference type="AlphaFoldDB" id="A0A1G7RM91"/>
<evidence type="ECO:0000256" key="1">
    <source>
        <dbReference type="SAM" id="MobiDB-lite"/>
    </source>
</evidence>
<name>A0A1G7RM91_9SPHI</name>
<dbReference type="RefSeq" id="WP_091163177.1">
    <property type="nucleotide sequence ID" value="NZ_FNCG01000002.1"/>
</dbReference>
<dbReference type="EMBL" id="FNCG01000002">
    <property type="protein sequence ID" value="SDG11200.1"/>
    <property type="molecule type" value="Genomic_DNA"/>
</dbReference>
<reference evidence="3" key="1">
    <citation type="submission" date="2016-10" db="EMBL/GenBank/DDBJ databases">
        <authorList>
            <person name="Varghese N."/>
            <person name="Submissions S."/>
        </authorList>
    </citation>
    <scope>NUCLEOTIDE SEQUENCE [LARGE SCALE GENOMIC DNA]</scope>
    <source>
        <strain evidence="3">Gh-67</strain>
    </source>
</reference>
<keyword evidence="3" id="KW-1185">Reference proteome</keyword>
<proteinExistence type="predicted"/>
<organism evidence="2 3">
    <name type="scientific">Mucilaginibacter gossypii</name>
    <dbReference type="NCBI Taxonomy" id="551996"/>
    <lineage>
        <taxon>Bacteria</taxon>
        <taxon>Pseudomonadati</taxon>
        <taxon>Bacteroidota</taxon>
        <taxon>Sphingobacteriia</taxon>
        <taxon>Sphingobacteriales</taxon>
        <taxon>Sphingobacteriaceae</taxon>
        <taxon>Mucilaginibacter</taxon>
    </lineage>
</organism>
<feature type="region of interest" description="Disordered" evidence="1">
    <location>
        <begin position="350"/>
        <end position="386"/>
    </location>
</feature>
<sequence>MEDEQNFDELIGELDSLGINTRDISGTIWQAIQQEVSLKAISYHDEQARIVLDIGLDDSYRTSLFDYAVYYPITPERSHVQAFDTDVPLSDAKKLLQLRIKKNIDEPIGAYEPMSQREVIQELNTLNQNVMNTQNAEFLKKSLLNLGFGEKLNTELDKEMAAKTPEFKLGLQHEFNQKTVDYTLHFKAGDNQDMYFFNKYDATINHKDDSAKNIDQTFFINKGSGITAKEAFNLMEGRAVHKQLYNLEGQKYQAWLTLDDKNLTENGNKKIKHYHENYGYDLEKVIAGKGIRELEDPKTKEELLYSLKKGNAQQITIGGDDGDKKYFIAANPQYKTVDLFDHQMKKIKREELLQTDQKPVRNLKQREQQKEDAPAKKQSRKAKVHV</sequence>
<evidence type="ECO:0000313" key="2">
    <source>
        <dbReference type="EMBL" id="SDG11200.1"/>
    </source>
</evidence>
<evidence type="ECO:0000313" key="3">
    <source>
        <dbReference type="Proteomes" id="UP000199705"/>
    </source>
</evidence>
<dbReference type="Proteomes" id="UP000199705">
    <property type="component" value="Unassembled WGS sequence"/>
</dbReference>
<evidence type="ECO:0008006" key="4">
    <source>
        <dbReference type="Google" id="ProtNLM"/>
    </source>
</evidence>
<feature type="compositionally biased region" description="Basic residues" evidence="1">
    <location>
        <begin position="377"/>
        <end position="386"/>
    </location>
</feature>
<protein>
    <recommendedName>
        <fullName evidence="4">DUF3945 domain-containing protein</fullName>
    </recommendedName>
</protein>